<dbReference type="Pfam" id="PF00043">
    <property type="entry name" value="GST_C"/>
    <property type="match status" value="1"/>
</dbReference>
<evidence type="ECO:0000259" key="6">
    <source>
        <dbReference type="PROSITE" id="PS50405"/>
    </source>
</evidence>
<dbReference type="Pfam" id="PF02798">
    <property type="entry name" value="GST_N"/>
    <property type="match status" value="1"/>
</dbReference>
<dbReference type="Proteomes" id="UP001164632">
    <property type="component" value="Chromosome"/>
</dbReference>
<dbReference type="SUPFAM" id="SSF52833">
    <property type="entry name" value="Thioredoxin-like"/>
    <property type="match status" value="1"/>
</dbReference>
<reference evidence="7" key="1">
    <citation type="submission" date="2022-11" db="EMBL/GenBank/DDBJ databases">
        <title>Genomic of Pseudomonas TF18.</title>
        <authorList>
            <person name="Liu T."/>
        </authorList>
    </citation>
    <scope>NUCLEOTIDE SEQUENCE</scope>
    <source>
        <strain evidence="7">TF18</strain>
    </source>
</reference>
<dbReference type="EC" id="2.5.1.18" evidence="1"/>
<dbReference type="SFLD" id="SFLDG00358">
    <property type="entry name" value="Main_(cytGST)"/>
    <property type="match status" value="1"/>
</dbReference>
<dbReference type="CDD" id="cd03189">
    <property type="entry name" value="GST_C_GTT1_like"/>
    <property type="match status" value="1"/>
</dbReference>
<comment type="similarity">
    <text evidence="4">Belongs to the GST superfamily.</text>
</comment>
<dbReference type="SFLD" id="SFLDS00019">
    <property type="entry name" value="Glutathione_Transferase_(cytos"/>
    <property type="match status" value="1"/>
</dbReference>
<dbReference type="InterPro" id="IPR004046">
    <property type="entry name" value="GST_C"/>
</dbReference>
<sequence length="222" mass="25331">MITVHHLNHSRSHRVLWLLEELELLYELKRYPRDPKTMLAPAELRAIHPLGKSPVITDDDLTLAESGAILEYLLERYGNGRLRPHDAADHRRFRYWMHYAEGSAMPPLLLKLVFDRVADGPMPFFVRPVARAIAKGAQRAFIGPQLKTHLDYMESELARSAWFAGESFSAADIQMSFPIEAARARGGLDDCRPRLMDFLHRIKQRPAYQRAVERGGPALPNA</sequence>
<evidence type="ECO:0000313" key="7">
    <source>
        <dbReference type="EMBL" id="WAE50772.1"/>
    </source>
</evidence>
<dbReference type="PROSITE" id="PS50405">
    <property type="entry name" value="GST_CTER"/>
    <property type="match status" value="1"/>
</dbReference>
<dbReference type="PROSITE" id="PS50404">
    <property type="entry name" value="GST_NTER"/>
    <property type="match status" value="1"/>
</dbReference>
<gene>
    <name evidence="7" type="ORF">OSV15_13855</name>
</gene>
<dbReference type="InterPro" id="IPR004045">
    <property type="entry name" value="Glutathione_S-Trfase_N"/>
</dbReference>
<dbReference type="GO" id="GO:0004364">
    <property type="term" value="F:glutathione transferase activity"/>
    <property type="evidence" value="ECO:0007669"/>
    <property type="project" value="UniProtKB-EC"/>
</dbReference>
<dbReference type="AlphaFoldDB" id="A0AA47E0P8"/>
<dbReference type="Gene3D" id="3.40.30.10">
    <property type="entry name" value="Glutaredoxin"/>
    <property type="match status" value="1"/>
</dbReference>
<comment type="catalytic activity">
    <reaction evidence="3">
        <text>RX + glutathione = an S-substituted glutathione + a halide anion + H(+)</text>
        <dbReference type="Rhea" id="RHEA:16437"/>
        <dbReference type="ChEBI" id="CHEBI:15378"/>
        <dbReference type="ChEBI" id="CHEBI:16042"/>
        <dbReference type="ChEBI" id="CHEBI:17792"/>
        <dbReference type="ChEBI" id="CHEBI:57925"/>
        <dbReference type="ChEBI" id="CHEBI:90779"/>
        <dbReference type="EC" id="2.5.1.18"/>
    </reaction>
</comment>
<dbReference type="SUPFAM" id="SSF47616">
    <property type="entry name" value="GST C-terminal domain-like"/>
    <property type="match status" value="1"/>
</dbReference>
<dbReference type="InterPro" id="IPR010987">
    <property type="entry name" value="Glutathione-S-Trfase_C-like"/>
</dbReference>
<feature type="domain" description="GST C-terminal" evidence="6">
    <location>
        <begin position="86"/>
        <end position="222"/>
    </location>
</feature>
<dbReference type="InterPro" id="IPR036249">
    <property type="entry name" value="Thioredoxin-like_sf"/>
</dbReference>
<dbReference type="GO" id="GO:0004601">
    <property type="term" value="F:peroxidase activity"/>
    <property type="evidence" value="ECO:0007669"/>
    <property type="project" value="UniProtKB-ARBA"/>
</dbReference>
<dbReference type="EMBL" id="CP113257">
    <property type="protein sequence ID" value="WAE50772.1"/>
    <property type="molecule type" value="Genomic_DNA"/>
</dbReference>
<dbReference type="FunFam" id="3.40.30.10:FF:000156">
    <property type="entry name" value="Glutathione S-transferase 1"/>
    <property type="match status" value="1"/>
</dbReference>
<feature type="domain" description="GST N-terminal" evidence="5">
    <location>
        <begin position="1"/>
        <end position="81"/>
    </location>
</feature>
<evidence type="ECO:0000256" key="1">
    <source>
        <dbReference type="ARBA" id="ARBA00012452"/>
    </source>
</evidence>
<dbReference type="RefSeq" id="WP_267930639.1">
    <property type="nucleotide sequence ID" value="NZ_CP113257.1"/>
</dbReference>
<dbReference type="InterPro" id="IPR040079">
    <property type="entry name" value="Glutathione_S-Trfase"/>
</dbReference>
<dbReference type="InterPro" id="IPR036282">
    <property type="entry name" value="Glutathione-S-Trfase_C_sf"/>
</dbReference>
<evidence type="ECO:0000313" key="8">
    <source>
        <dbReference type="Proteomes" id="UP001164632"/>
    </source>
</evidence>
<dbReference type="GO" id="GO:0005737">
    <property type="term" value="C:cytoplasm"/>
    <property type="evidence" value="ECO:0007669"/>
    <property type="project" value="UniProtKB-ARBA"/>
</dbReference>
<evidence type="ECO:0000256" key="3">
    <source>
        <dbReference type="ARBA" id="ARBA00047960"/>
    </source>
</evidence>
<protein>
    <recommendedName>
        <fullName evidence="1">glutathione transferase</fullName>
        <ecNumber evidence="1">2.5.1.18</ecNumber>
    </recommendedName>
</protein>
<name>A0AA47E0P8_9GAMM</name>
<dbReference type="CDD" id="cd03046">
    <property type="entry name" value="GST_N_GTT1_like"/>
    <property type="match status" value="1"/>
</dbReference>
<evidence type="ECO:0000256" key="4">
    <source>
        <dbReference type="RuleBase" id="RU003494"/>
    </source>
</evidence>
<evidence type="ECO:0000256" key="2">
    <source>
        <dbReference type="ARBA" id="ARBA00022679"/>
    </source>
</evidence>
<dbReference type="SFLD" id="SFLDG01150">
    <property type="entry name" value="Main.1:_Beta-like"/>
    <property type="match status" value="1"/>
</dbReference>
<dbReference type="PANTHER" id="PTHR44051:SF9">
    <property type="entry name" value="GLUTATHIONE S-TRANSFERASE 1"/>
    <property type="match status" value="1"/>
</dbReference>
<proteinExistence type="inferred from homology"/>
<dbReference type="PANTHER" id="PTHR44051">
    <property type="entry name" value="GLUTATHIONE S-TRANSFERASE-RELATED"/>
    <property type="match status" value="1"/>
</dbReference>
<organism evidence="7 8">
    <name type="scientific">Stutzerimonas frequens</name>
    <dbReference type="NCBI Taxonomy" id="2968969"/>
    <lineage>
        <taxon>Bacteria</taxon>
        <taxon>Pseudomonadati</taxon>
        <taxon>Pseudomonadota</taxon>
        <taxon>Gammaproteobacteria</taxon>
        <taxon>Pseudomonadales</taxon>
        <taxon>Pseudomonadaceae</taxon>
        <taxon>Stutzerimonas</taxon>
    </lineage>
</organism>
<evidence type="ECO:0000259" key="5">
    <source>
        <dbReference type="PROSITE" id="PS50404"/>
    </source>
</evidence>
<dbReference type="Gene3D" id="1.20.1050.10">
    <property type="match status" value="1"/>
</dbReference>
<keyword evidence="2" id="KW-0808">Transferase</keyword>
<accession>A0AA47E0P8</accession>